<gene>
    <name evidence="1" type="ORF">FNL38_102776</name>
</gene>
<evidence type="ECO:0000313" key="1">
    <source>
        <dbReference type="EMBL" id="TYQ06634.1"/>
    </source>
</evidence>
<name>A0A652YUP1_NOCGL</name>
<accession>A0A652YUP1</accession>
<proteinExistence type="predicted"/>
<dbReference type="Gene3D" id="2.160.20.80">
    <property type="entry name" value="E3 ubiquitin-protein ligase SopA"/>
    <property type="match status" value="1"/>
</dbReference>
<dbReference type="PANTHER" id="PTHR14136:SF17">
    <property type="entry name" value="BTB_POZ DOMAIN-CONTAINING PROTEIN KCTD9"/>
    <property type="match status" value="1"/>
</dbReference>
<dbReference type="InterPro" id="IPR001646">
    <property type="entry name" value="5peptide_repeat"/>
</dbReference>
<dbReference type="AlphaFoldDB" id="A0A652YUP1"/>
<organism evidence="1">
    <name type="scientific">Nocardia globerula</name>
    <dbReference type="NCBI Taxonomy" id="1818"/>
    <lineage>
        <taxon>Bacteria</taxon>
        <taxon>Bacillati</taxon>
        <taxon>Actinomycetota</taxon>
        <taxon>Actinomycetes</taxon>
        <taxon>Mycobacteriales</taxon>
        <taxon>Nocardiaceae</taxon>
        <taxon>Nocardia</taxon>
    </lineage>
</organism>
<sequence>MTTLDSRSGWTRLGSARLAALVGGITLAASMTFGTAVGPASAETAAEFLASRCANYIANPQPYEAARSHCDGADLSGVDLSGVDLSWAFLTEANLADTDLTGTDLHGAYMADANLANATLTGANMDSAYLGQANLTGANLANANLTDADLTSANLTEADLTGANLTEANLTRANLTGANLTGANLTDLNLTGSALVPADITVDVMDAGWSYDGAYVTWATPSMPTGVEFGACDYPSGTKFPTELTVVKCDVATSSSGSYGYFTVYVIPGPNWGEPPVTGSLGSLNSFFGS</sequence>
<dbReference type="SUPFAM" id="SSF141571">
    <property type="entry name" value="Pentapeptide repeat-like"/>
    <property type="match status" value="1"/>
</dbReference>
<dbReference type="EMBL" id="VNIQ01000002">
    <property type="protein sequence ID" value="TYQ06634.1"/>
    <property type="molecule type" value="Genomic_DNA"/>
</dbReference>
<protein>
    <submittedName>
        <fullName evidence="1">Uncharacterized protein YjbI with pentapeptide repeats</fullName>
    </submittedName>
</protein>
<comment type="caution">
    <text evidence="1">The sequence shown here is derived from an EMBL/GenBank/DDBJ whole genome shotgun (WGS) entry which is preliminary data.</text>
</comment>
<dbReference type="PANTHER" id="PTHR14136">
    <property type="entry name" value="BTB_POZ DOMAIN-CONTAINING PROTEIN KCTD9"/>
    <property type="match status" value="1"/>
</dbReference>
<reference evidence="1" key="1">
    <citation type="submission" date="2019-07" db="EMBL/GenBank/DDBJ databases">
        <title>Genomic Encyclopedia of Type Strains, Phase IV (KMG-IV): sequencing the most valuable type-strain genomes for metagenomic binning, comparative biology and taxonomic classification.</title>
        <authorList>
            <person name="Goeker M."/>
        </authorList>
    </citation>
    <scope>NUCLEOTIDE SEQUENCE</scope>
    <source>
        <strain evidence="1">DSM 44596</strain>
    </source>
</reference>
<dbReference type="InterPro" id="IPR051082">
    <property type="entry name" value="Pentapeptide-BTB/POZ_domain"/>
</dbReference>
<dbReference type="Pfam" id="PF00805">
    <property type="entry name" value="Pentapeptide"/>
    <property type="match status" value="2"/>
</dbReference>